<evidence type="ECO:0000313" key="7">
    <source>
        <dbReference type="EMBL" id="GAA0765656.1"/>
    </source>
</evidence>
<evidence type="ECO:0000256" key="1">
    <source>
        <dbReference type="ARBA" id="ARBA00004196"/>
    </source>
</evidence>
<comment type="similarity">
    <text evidence="2">Belongs to the thioredoxin family. DsbE subfamily.</text>
</comment>
<reference evidence="7 8" key="1">
    <citation type="journal article" date="2019" name="Int. J. Syst. Evol. Microbiol.">
        <title>The Global Catalogue of Microorganisms (GCM) 10K type strain sequencing project: providing services to taxonomists for standard genome sequencing and annotation.</title>
        <authorList>
            <consortium name="The Broad Institute Genomics Platform"/>
            <consortium name="The Broad Institute Genome Sequencing Center for Infectious Disease"/>
            <person name="Wu L."/>
            <person name="Ma J."/>
        </authorList>
    </citation>
    <scope>NUCLEOTIDE SEQUENCE [LARGE SCALE GENOMIC DNA]</scope>
    <source>
        <strain evidence="7 8">JCM 15503</strain>
    </source>
</reference>
<dbReference type="InterPro" id="IPR036249">
    <property type="entry name" value="Thioredoxin-like_sf"/>
</dbReference>
<feature type="domain" description="Thioredoxin" evidence="6">
    <location>
        <begin position="37"/>
        <end position="181"/>
    </location>
</feature>
<keyword evidence="8" id="KW-1185">Reference proteome</keyword>
<evidence type="ECO:0000256" key="4">
    <source>
        <dbReference type="ARBA" id="ARBA00023157"/>
    </source>
</evidence>
<dbReference type="Proteomes" id="UP001500279">
    <property type="component" value="Unassembled WGS sequence"/>
</dbReference>
<protein>
    <submittedName>
        <fullName evidence="7">DsbE family thiol:disulfide interchange protein</fullName>
    </submittedName>
</protein>
<evidence type="ECO:0000256" key="2">
    <source>
        <dbReference type="ARBA" id="ARBA00007758"/>
    </source>
</evidence>
<evidence type="ECO:0000259" key="6">
    <source>
        <dbReference type="PROSITE" id="PS51352"/>
    </source>
</evidence>
<proteinExistence type="inferred from homology"/>
<evidence type="ECO:0000256" key="3">
    <source>
        <dbReference type="ARBA" id="ARBA00022748"/>
    </source>
</evidence>
<dbReference type="PROSITE" id="PS00194">
    <property type="entry name" value="THIOREDOXIN_1"/>
    <property type="match status" value="1"/>
</dbReference>
<organism evidence="7 8">
    <name type="scientific">Ideonella azotifigens</name>
    <dbReference type="NCBI Taxonomy" id="513160"/>
    <lineage>
        <taxon>Bacteria</taxon>
        <taxon>Pseudomonadati</taxon>
        <taxon>Pseudomonadota</taxon>
        <taxon>Betaproteobacteria</taxon>
        <taxon>Burkholderiales</taxon>
        <taxon>Sphaerotilaceae</taxon>
        <taxon>Ideonella</taxon>
    </lineage>
</organism>
<evidence type="ECO:0000256" key="5">
    <source>
        <dbReference type="ARBA" id="ARBA00023284"/>
    </source>
</evidence>
<keyword evidence="5" id="KW-0676">Redox-active center</keyword>
<dbReference type="PROSITE" id="PS51352">
    <property type="entry name" value="THIOREDOXIN_2"/>
    <property type="match status" value="1"/>
</dbReference>
<dbReference type="InterPro" id="IPR017937">
    <property type="entry name" value="Thioredoxin_CS"/>
</dbReference>
<evidence type="ECO:0000313" key="8">
    <source>
        <dbReference type="Proteomes" id="UP001500279"/>
    </source>
</evidence>
<dbReference type="EMBL" id="BAAAEW010000042">
    <property type="protein sequence ID" value="GAA0765656.1"/>
    <property type="molecule type" value="Genomic_DNA"/>
</dbReference>
<dbReference type="NCBIfam" id="TIGR00385">
    <property type="entry name" value="dsbE"/>
    <property type="match status" value="1"/>
</dbReference>
<comment type="subcellular location">
    <subcellularLocation>
        <location evidence="1">Cell envelope</location>
    </subcellularLocation>
</comment>
<dbReference type="InterPro" id="IPR013740">
    <property type="entry name" value="Redoxin"/>
</dbReference>
<keyword evidence="3" id="KW-0201">Cytochrome c-type biogenesis</keyword>
<dbReference type="SUPFAM" id="SSF52833">
    <property type="entry name" value="Thioredoxin-like"/>
    <property type="match status" value="1"/>
</dbReference>
<comment type="caution">
    <text evidence="7">The sequence shown here is derived from an EMBL/GenBank/DDBJ whole genome shotgun (WGS) entry which is preliminary data.</text>
</comment>
<dbReference type="InterPro" id="IPR004799">
    <property type="entry name" value="Periplasmic_diS_OxRdtase_DsbE"/>
</dbReference>
<sequence>MKRRRPGLWLSGLLLAGLLALLAAALWQGRPRTLPAARLGAAFPALPRPVLGRAPGLLQTVVADGQPRLVNLWASWCGPCRQEQPLLMALAARLRAKGQGGRLVGLNYRDTPQDATAFLAELGNPFALTLVDVDGRLAIELGAYGAPETYLVDAEGHIAFRHVGALTQEVIDRDLLPKLEAP</sequence>
<dbReference type="Pfam" id="PF08534">
    <property type="entry name" value="Redoxin"/>
    <property type="match status" value="1"/>
</dbReference>
<dbReference type="InterPro" id="IPR013766">
    <property type="entry name" value="Thioredoxin_domain"/>
</dbReference>
<dbReference type="InterPro" id="IPR050553">
    <property type="entry name" value="Thioredoxin_ResA/DsbE_sf"/>
</dbReference>
<dbReference type="RefSeq" id="WP_231011010.1">
    <property type="nucleotide sequence ID" value="NZ_BAAAEW010000042.1"/>
</dbReference>
<dbReference type="PANTHER" id="PTHR42852">
    <property type="entry name" value="THIOL:DISULFIDE INTERCHANGE PROTEIN DSBE"/>
    <property type="match status" value="1"/>
</dbReference>
<dbReference type="PANTHER" id="PTHR42852:SF6">
    <property type="entry name" value="THIOL:DISULFIDE INTERCHANGE PROTEIN DSBE"/>
    <property type="match status" value="1"/>
</dbReference>
<name>A0ABN1KGM1_9BURK</name>
<keyword evidence="4" id="KW-1015">Disulfide bond</keyword>
<accession>A0ABN1KGM1</accession>
<dbReference type="Gene3D" id="3.40.30.10">
    <property type="entry name" value="Glutaredoxin"/>
    <property type="match status" value="1"/>
</dbReference>
<gene>
    <name evidence="7" type="ORF">GCM10009107_52990</name>
</gene>